<dbReference type="PANTHER" id="PTHR24127">
    <property type="entry name" value="ANKYRIN REPEAT AND EF-HAND DOMAIN-CONTAINING PROTEIN 1"/>
    <property type="match status" value="1"/>
</dbReference>
<organism evidence="4 5">
    <name type="scientific">Ictalurus punctatus</name>
    <name type="common">Channel catfish</name>
    <name type="synonym">Silurus punctatus</name>
    <dbReference type="NCBI Taxonomy" id="7998"/>
    <lineage>
        <taxon>Eukaryota</taxon>
        <taxon>Metazoa</taxon>
        <taxon>Chordata</taxon>
        <taxon>Craniata</taxon>
        <taxon>Vertebrata</taxon>
        <taxon>Euteleostomi</taxon>
        <taxon>Actinopterygii</taxon>
        <taxon>Neopterygii</taxon>
        <taxon>Teleostei</taxon>
        <taxon>Ostariophysi</taxon>
        <taxon>Siluriformes</taxon>
        <taxon>Ictaluridae</taxon>
        <taxon>Ictalurus</taxon>
    </lineage>
</organism>
<dbReference type="PANTHER" id="PTHR24127:SF1">
    <property type="entry name" value="ANKYRIN REPEAT AND EF-HAND DOMAIN-CONTAINING PROTEIN 1"/>
    <property type="match status" value="1"/>
</dbReference>
<feature type="compositionally biased region" description="Basic and acidic residues" evidence="2">
    <location>
        <begin position="743"/>
        <end position="755"/>
    </location>
</feature>
<name>A0A979EZW7_ICTPU</name>
<dbReference type="SUPFAM" id="SSF47473">
    <property type="entry name" value="EF-hand"/>
    <property type="match status" value="1"/>
</dbReference>
<dbReference type="Gene3D" id="1.25.40.20">
    <property type="entry name" value="Ankyrin repeat-containing domain"/>
    <property type="match status" value="3"/>
</dbReference>
<feature type="region of interest" description="Disordered" evidence="2">
    <location>
        <begin position="724"/>
        <end position="755"/>
    </location>
</feature>
<feature type="compositionally biased region" description="Basic residues" evidence="2">
    <location>
        <begin position="481"/>
        <end position="499"/>
    </location>
</feature>
<dbReference type="PROSITE" id="PS50088">
    <property type="entry name" value="ANK_REPEAT"/>
    <property type="match status" value="7"/>
</dbReference>
<sequence length="854" mass="94681">MLCAVSMEMNSTLHYRLCVSVLQSGSVLSLPDTAFLSDLSREKCSMSDGGGEETKTTTMKMNRSAVPVGRLEVLQIYKLLQLVRERNKTQVEKMVRLGVPNLINMTEPSEGTGVLHLTSISNDLDMAEFLLSLGAHPDVQDKRGRTPVILAAELGHDTMLALLAKNHADMNLVDNEGKGVLFYCISPSKRHTRCLQVALNSKADINNVSNAGKPVFLLACEHAKQCENICISILESGADPNATDQVTGRTALMEAARAGSVALVRHILQRGGNPNTADKQQQNATQLAAAGGFFQVLRVLSAYQADFSAVCVEGNSALHLSAAGGHTECCRFLAQRGCNPKLKNMNGLVPRQIAKAHGHKAALKELQKAERVFTKFSKPGAVNPNELWALTLHDWSCEHEEALRKAFQLAQETDTSVEKVSREKFAYVLQEHHAPIDREHLEKIIADHDKKHEGVINISDFFKGLQYLHKAFVLSSYDPKTKKKKKGRKGGKGKTKKGKSVVPLPICTLPPDIMGKRPDGGPQFMIETYQPFTDTKRFDRDRPPSHPVEDDSAWYVDEPQKVYTNINRCVRSGDFESLCLAFSQRLPVDIRDRFYKTPLMAACSSGSYEMAEFLITLGADVNACDQFKWTPLHHACHAGQQDIMELLVKHGAVVDAVALNGATPLMKAIESCRLSCVHQLITSNANVQATNNKGQSCLDIARVYGDERIIDLVKTKFDSLPKCKDNKKGKGGKVRAAPQKAAPKKEAPPTGEKKTLTEKKAEAVLLDLKERRVNLKDHIITVNQNITVTSNTHDIHFTPKTVWGRRLASSAQHMERRVDRRNRLSYEVDFSDFVMPFNKNLMRKLREVGVAEDQ</sequence>
<proteinExistence type="predicted"/>
<dbReference type="InterPro" id="IPR011992">
    <property type="entry name" value="EF-hand-dom_pair"/>
</dbReference>
<evidence type="ECO:0000313" key="5">
    <source>
        <dbReference type="RefSeq" id="XP_047013458.1"/>
    </source>
</evidence>
<evidence type="ECO:0000256" key="2">
    <source>
        <dbReference type="SAM" id="MobiDB-lite"/>
    </source>
</evidence>
<dbReference type="InterPro" id="IPR002110">
    <property type="entry name" value="Ankyrin_rpt"/>
</dbReference>
<dbReference type="RefSeq" id="XP_047013458.1">
    <property type="nucleotide sequence ID" value="XM_047157502.2"/>
</dbReference>
<dbReference type="GO" id="GO:0005509">
    <property type="term" value="F:calcium ion binding"/>
    <property type="evidence" value="ECO:0007669"/>
    <property type="project" value="InterPro"/>
</dbReference>
<evidence type="ECO:0000313" key="4">
    <source>
        <dbReference type="Proteomes" id="UP000221080"/>
    </source>
</evidence>
<gene>
    <name evidence="5" type="primary">ankef1b</name>
</gene>
<dbReference type="OMA" id="WSCEHET"/>
<dbReference type="Proteomes" id="UP000221080">
    <property type="component" value="Chromosome 9"/>
</dbReference>
<keyword evidence="4" id="KW-1185">Reference proteome</keyword>
<dbReference type="SMART" id="SM00248">
    <property type="entry name" value="ANK"/>
    <property type="match status" value="12"/>
</dbReference>
<keyword evidence="1" id="KW-0040">ANK repeat</keyword>
<dbReference type="Gene3D" id="1.10.238.10">
    <property type="entry name" value="EF-hand"/>
    <property type="match status" value="1"/>
</dbReference>
<dbReference type="OrthoDB" id="539213at2759"/>
<feature type="repeat" description="ANK" evidence="1">
    <location>
        <begin position="143"/>
        <end position="175"/>
    </location>
</feature>
<reference evidence="4" key="1">
    <citation type="journal article" date="2016" name="Nat. Commun.">
        <title>The channel catfish genome sequence provides insights into the evolution of scale formation in teleosts.</title>
        <authorList>
            <person name="Liu Z."/>
            <person name="Liu S."/>
            <person name="Yao J."/>
            <person name="Bao L."/>
            <person name="Zhang J."/>
            <person name="Li Y."/>
            <person name="Jiang C."/>
            <person name="Sun L."/>
            <person name="Wang R."/>
            <person name="Zhang Y."/>
            <person name="Zhou T."/>
            <person name="Zeng Q."/>
            <person name="Fu Q."/>
            <person name="Gao S."/>
            <person name="Li N."/>
            <person name="Koren S."/>
            <person name="Jiang Y."/>
            <person name="Zimin A."/>
            <person name="Xu P."/>
            <person name="Phillippy A.M."/>
            <person name="Geng X."/>
            <person name="Song L."/>
            <person name="Sun F."/>
            <person name="Li C."/>
            <person name="Wang X."/>
            <person name="Chen A."/>
            <person name="Jin Y."/>
            <person name="Yuan Z."/>
            <person name="Yang Y."/>
            <person name="Tan S."/>
            <person name="Peatman E."/>
            <person name="Lu J."/>
            <person name="Qin Z."/>
            <person name="Dunham R."/>
            <person name="Li Z."/>
            <person name="Sonstegard T."/>
            <person name="Feng J."/>
            <person name="Danzmann R.G."/>
            <person name="Schroeder S."/>
            <person name="Scheffler B."/>
            <person name="Duke M.V."/>
            <person name="Ballard L."/>
            <person name="Kucuktas H."/>
            <person name="Kaltenboeck L."/>
            <person name="Liu H."/>
            <person name="Armbruster J."/>
            <person name="Xie Y."/>
            <person name="Kirby M.L."/>
            <person name="Tian Y."/>
            <person name="Flanagan M.E."/>
            <person name="Mu W."/>
            <person name="Waldbieser G.C."/>
        </authorList>
    </citation>
    <scope>NUCLEOTIDE SEQUENCE [LARGE SCALE GENOMIC DNA]</scope>
    <source>
        <strain evidence="4">SDA103</strain>
    </source>
</reference>
<protein>
    <submittedName>
        <fullName evidence="5">Ankyrin repeat and EF-hand domain-containing protein 1 isoform X1</fullName>
    </submittedName>
</protein>
<accession>A0A979EZW7</accession>
<feature type="repeat" description="ANK" evidence="1">
    <location>
        <begin position="247"/>
        <end position="279"/>
    </location>
</feature>
<dbReference type="InterPro" id="IPR052801">
    <property type="entry name" value="Ankyrin-EF-hand"/>
</dbReference>
<feature type="repeat" description="ANK" evidence="1">
    <location>
        <begin position="660"/>
        <end position="692"/>
    </location>
</feature>
<dbReference type="PROSITE" id="PS50297">
    <property type="entry name" value="ANK_REP_REGION"/>
    <property type="match status" value="6"/>
</dbReference>
<dbReference type="PRINTS" id="PR01415">
    <property type="entry name" value="ANKYRIN"/>
</dbReference>
<feature type="repeat" description="ANK" evidence="1">
    <location>
        <begin position="627"/>
        <end position="659"/>
    </location>
</feature>
<dbReference type="GeneID" id="108269963"/>
<dbReference type="Pfam" id="PF12796">
    <property type="entry name" value="Ank_2"/>
    <property type="match status" value="3"/>
</dbReference>
<dbReference type="SUPFAM" id="SSF48403">
    <property type="entry name" value="Ankyrin repeat"/>
    <property type="match status" value="2"/>
</dbReference>
<dbReference type="AlphaFoldDB" id="A0A979EZW7"/>
<dbReference type="InterPro" id="IPR036770">
    <property type="entry name" value="Ankyrin_rpt-contain_sf"/>
</dbReference>
<dbReference type="InterPro" id="IPR002048">
    <property type="entry name" value="EF_hand_dom"/>
</dbReference>
<feature type="repeat" description="ANK" evidence="1">
    <location>
        <begin position="110"/>
        <end position="142"/>
    </location>
</feature>
<reference evidence="5" key="2">
    <citation type="submission" date="2025-08" db="UniProtKB">
        <authorList>
            <consortium name="RefSeq"/>
        </authorList>
    </citation>
    <scope>IDENTIFICATION</scope>
    <source>
        <tissue evidence="5">Blood</tissue>
    </source>
</reference>
<feature type="region of interest" description="Disordered" evidence="2">
    <location>
        <begin position="479"/>
        <end position="499"/>
    </location>
</feature>
<feature type="domain" description="EF-hand" evidence="3">
    <location>
        <begin position="436"/>
        <end position="471"/>
    </location>
</feature>
<evidence type="ECO:0000259" key="3">
    <source>
        <dbReference type="PROSITE" id="PS50222"/>
    </source>
</evidence>
<dbReference type="Pfam" id="PF00023">
    <property type="entry name" value="Ank"/>
    <property type="match status" value="2"/>
</dbReference>
<dbReference type="PROSITE" id="PS50222">
    <property type="entry name" value="EF_HAND_2"/>
    <property type="match status" value="1"/>
</dbReference>
<feature type="repeat" description="ANK" evidence="1">
    <location>
        <begin position="313"/>
        <end position="345"/>
    </location>
</feature>
<evidence type="ECO:0000256" key="1">
    <source>
        <dbReference type="PROSITE-ProRule" id="PRU00023"/>
    </source>
</evidence>
<feature type="repeat" description="ANK" evidence="1">
    <location>
        <begin position="594"/>
        <end position="626"/>
    </location>
</feature>
<dbReference type="CTD" id="100149106"/>